<accession>A0A1R4JXM2</accession>
<reference evidence="3" key="1">
    <citation type="submission" date="2017-02" db="EMBL/GenBank/DDBJ databases">
        <authorList>
            <person name="Dridi B."/>
        </authorList>
    </citation>
    <scope>NUCLEOTIDE SEQUENCE [LARGE SCALE GENOMIC DNA]</scope>
    <source>
        <strain evidence="3">EB411</strain>
    </source>
</reference>
<protein>
    <submittedName>
        <fullName evidence="2">Uncharacterized protein</fullName>
    </submittedName>
</protein>
<gene>
    <name evidence="2" type="ORF">FM119_10030</name>
</gene>
<dbReference type="AlphaFoldDB" id="A0A1R4JXM2"/>
<evidence type="ECO:0000256" key="1">
    <source>
        <dbReference type="SAM" id="MobiDB-lite"/>
    </source>
</evidence>
<feature type="region of interest" description="Disordered" evidence="1">
    <location>
        <begin position="1"/>
        <end position="27"/>
    </location>
</feature>
<evidence type="ECO:0000313" key="3">
    <source>
        <dbReference type="Proteomes" id="UP000196778"/>
    </source>
</evidence>
<evidence type="ECO:0000313" key="2">
    <source>
        <dbReference type="EMBL" id="SJN36644.1"/>
    </source>
</evidence>
<name>A0A1R4JXM2_9MICO</name>
<sequence>MPPPSGVCVQASSADRSGRTKTPHERRRVFPLCKDAITSHRNDDDDVFFTHNLTSIGRTNRPTRVHPLHDRTRSPRPAPPKRRTPS</sequence>
<keyword evidence="3" id="KW-1185">Reference proteome</keyword>
<proteinExistence type="predicted"/>
<feature type="region of interest" description="Disordered" evidence="1">
    <location>
        <begin position="57"/>
        <end position="86"/>
    </location>
</feature>
<dbReference type="EMBL" id="FUKR01000056">
    <property type="protein sequence ID" value="SJN36644.1"/>
    <property type="molecule type" value="Genomic_DNA"/>
</dbReference>
<dbReference type="Proteomes" id="UP000196778">
    <property type="component" value="Unassembled WGS sequence"/>
</dbReference>
<organism evidence="2 3">
    <name type="scientific">Mycetocola reblochoni REB411</name>
    <dbReference type="NCBI Taxonomy" id="1255698"/>
    <lineage>
        <taxon>Bacteria</taxon>
        <taxon>Bacillati</taxon>
        <taxon>Actinomycetota</taxon>
        <taxon>Actinomycetes</taxon>
        <taxon>Micrococcales</taxon>
        <taxon>Microbacteriaceae</taxon>
        <taxon>Mycetocola</taxon>
    </lineage>
</organism>